<dbReference type="GO" id="GO:0016787">
    <property type="term" value="F:hydrolase activity"/>
    <property type="evidence" value="ECO:0007669"/>
    <property type="project" value="InterPro"/>
</dbReference>
<dbReference type="GO" id="GO:0005829">
    <property type="term" value="C:cytosol"/>
    <property type="evidence" value="ECO:0007669"/>
    <property type="project" value="TreeGrafter"/>
</dbReference>
<evidence type="ECO:0000259" key="1">
    <source>
        <dbReference type="Pfam" id="PF04851"/>
    </source>
</evidence>
<evidence type="ECO:0000313" key="3">
    <source>
        <dbReference type="Proteomes" id="UP000464317"/>
    </source>
</evidence>
<dbReference type="KEGG" id="mfel:JPM2_1470"/>
<dbReference type="GO" id="GO:0005524">
    <property type="term" value="F:ATP binding"/>
    <property type="evidence" value="ECO:0007669"/>
    <property type="project" value="InterPro"/>
</dbReference>
<keyword evidence="3" id="KW-1185">Reference proteome</keyword>
<dbReference type="InterPro" id="IPR027417">
    <property type="entry name" value="P-loop_NTPase"/>
</dbReference>
<gene>
    <name evidence="2" type="ORF">JPM2_1470</name>
</gene>
<dbReference type="Pfam" id="PF04851">
    <property type="entry name" value="ResIII"/>
    <property type="match status" value="1"/>
</dbReference>
<dbReference type="InterPro" id="IPR050742">
    <property type="entry name" value="Helicase_Restrict-Modif_Enz"/>
</dbReference>
<dbReference type="AlphaFoldDB" id="A0A809S8L4"/>
<sequence length="780" mass="91738">MELTKAQNSAVSKLVDFTWNKLITHKKDSLYFKAPTGSGKTFIILNYIDKLIDLSKYENNLDLVFVIATLSSAELPKQMEESFLEYKYYINNTDLNIQRIESPSNTKKNTKVEKNYQFFAEKNNVYIMGGASFKKNSILREEQAIESFLNEIKQKDYKLIYIRDEAHIGGNIIKNKDELRFEQQMQDNADFVLKMTATPSYDGMIVELSEKELESDKVKLLKSNKQYNLNLESNKDYDNESILKLACQEFKLIKQHYNDHINEKGLIGINPAMLIQVDNDSQNELKNQEFNQQINQIINILEENGLTWVKYFDSKDKNTNIRTKENWTLRDISKNTSPVDVIIFKIGPSIGWNIPRACMLVQLRNISSKNLSIQTIGRIKRNPNPGFDFSINSIANNYYIYSNLNVIDSNTATAVIKQKYVQEEFPFGYLQSNSHSVQEGIIDIQTYEKKIIEFLNKKFKNSNDEFINESFFKSSYDEHKHKYLNNNFISSESQSYGSANFITSKIINIIDLQIYLNKLKSKYKKYFTNNINEYLNNLYIQMDNNMSKQWFDYLVYKDLSNEFKTIYQQTIINQINNQTTQYKIDFNKNLPINIFIEDKDDKNIVKTDEYFVYQDLSKSDISNFYLDSKAEKMFVDKLKTYNEIFQIKLWSKNPLPDGISFQYLDDNYELHISYPDFIIKHNNHYIYLEVKTYKNDIDENKTKTLYEQYKKYIESLNDKDYKLTMLICLVDNSTTNLYFAGSSSIPELNEKLSNVLDNQNHIHDKIKSNLVNSLNDIFKY</sequence>
<accession>A0A809S8L4</accession>
<evidence type="ECO:0000313" key="2">
    <source>
        <dbReference type="EMBL" id="BBU47454.1"/>
    </source>
</evidence>
<dbReference type="InterPro" id="IPR006935">
    <property type="entry name" value="Helicase/UvrB_N"/>
</dbReference>
<protein>
    <recommendedName>
        <fullName evidence="1">Helicase/UvrB N-terminal domain-containing protein</fullName>
    </recommendedName>
</protein>
<dbReference type="Proteomes" id="UP000464317">
    <property type="component" value="Chromosome"/>
</dbReference>
<organism evidence="2 3">
    <name type="scientific">Mycoplasmopsis felis</name>
    <dbReference type="NCBI Taxonomy" id="33923"/>
    <lineage>
        <taxon>Bacteria</taxon>
        <taxon>Bacillati</taxon>
        <taxon>Mycoplasmatota</taxon>
        <taxon>Mycoplasmoidales</taxon>
        <taxon>Metamycoplasmataceae</taxon>
        <taxon>Mycoplasmopsis</taxon>
    </lineage>
</organism>
<name>A0A809S8L4_9BACT</name>
<reference evidence="2 3" key="1">
    <citation type="submission" date="2020-01" db="EMBL/GenBank/DDBJ databases">
        <title>Complete genome sequence of Mycoplasma felis strain Myco-2.</title>
        <authorList>
            <person name="Kinoshita Y."/>
            <person name="Niwa H."/>
            <person name="Uchida-Fujii E."/>
            <person name="Nukada T."/>
        </authorList>
    </citation>
    <scope>NUCLEOTIDE SEQUENCE [LARGE SCALE GENOMIC DNA]</scope>
    <source>
        <strain evidence="2 3">Myco-2</strain>
    </source>
</reference>
<dbReference type="Gene3D" id="3.40.50.300">
    <property type="entry name" value="P-loop containing nucleotide triphosphate hydrolases"/>
    <property type="match status" value="2"/>
</dbReference>
<dbReference type="REBASE" id="368869">
    <property type="entry name" value="MfeM2ORF1480P"/>
</dbReference>
<dbReference type="SUPFAM" id="SSF52540">
    <property type="entry name" value="P-loop containing nucleoside triphosphate hydrolases"/>
    <property type="match status" value="1"/>
</dbReference>
<dbReference type="PANTHER" id="PTHR47396">
    <property type="entry name" value="TYPE I RESTRICTION ENZYME ECOKI R PROTEIN"/>
    <property type="match status" value="1"/>
</dbReference>
<dbReference type="GO" id="GO:0003677">
    <property type="term" value="F:DNA binding"/>
    <property type="evidence" value="ECO:0007669"/>
    <property type="project" value="InterPro"/>
</dbReference>
<dbReference type="EMBL" id="AP022325">
    <property type="protein sequence ID" value="BBU47454.1"/>
    <property type="molecule type" value="Genomic_DNA"/>
</dbReference>
<proteinExistence type="predicted"/>
<dbReference type="RefSeq" id="WP_161552973.1">
    <property type="nucleotide sequence ID" value="NZ_AP022325.1"/>
</dbReference>
<dbReference type="PANTHER" id="PTHR47396:SF1">
    <property type="entry name" value="ATP-DEPENDENT HELICASE IRC3-RELATED"/>
    <property type="match status" value="1"/>
</dbReference>
<feature type="domain" description="Helicase/UvrB N-terminal" evidence="1">
    <location>
        <begin position="1"/>
        <end position="200"/>
    </location>
</feature>